<comment type="catalytic activity">
    <reaction evidence="10 12">
        <text>beta-D-fructose 6-phosphate + ATP = beta-D-fructose 1,6-bisphosphate + ADP + H(+)</text>
        <dbReference type="Rhea" id="RHEA:16109"/>
        <dbReference type="ChEBI" id="CHEBI:15378"/>
        <dbReference type="ChEBI" id="CHEBI:30616"/>
        <dbReference type="ChEBI" id="CHEBI:32966"/>
        <dbReference type="ChEBI" id="CHEBI:57634"/>
        <dbReference type="ChEBI" id="CHEBI:456216"/>
        <dbReference type="EC" id="2.7.1.11"/>
    </reaction>
</comment>
<evidence type="ECO:0000313" key="14">
    <source>
        <dbReference type="EMBL" id="AMD93854.1"/>
    </source>
</evidence>
<accession>A0A0X8JRU3</accession>
<dbReference type="InterPro" id="IPR012004">
    <property type="entry name" value="PyroP-dep_PFK_TP0108"/>
</dbReference>
<evidence type="ECO:0000256" key="11">
    <source>
        <dbReference type="ARBA" id="ARBA00048072"/>
    </source>
</evidence>
<comment type="function">
    <text evidence="2">Catalyzes the phosphorylation of D-fructose 6-phosphate, the first committing step of glycolysis. Uses inorganic phosphate (PPi) as phosphoryl donor instead of ATP like common ATP-dependent phosphofructokinases (ATP-PFKs), which renders the reaction reversible, and can thus function both in glycolysis and gluconeogenesis. Consistently, PPi-PFK can replace the enzymes of both the forward (ATP-PFK) and reverse (fructose-bisphosphatase (FBPase)) reactions.</text>
</comment>
<feature type="binding site" evidence="12">
    <location>
        <begin position="201"/>
        <end position="203"/>
    </location>
    <ligand>
        <name>substrate</name>
    </ligand>
</feature>
<dbReference type="GO" id="GO:0047334">
    <property type="term" value="F:diphosphate-fructose-6-phosphate 1-phosphotransferase activity"/>
    <property type="evidence" value="ECO:0007669"/>
    <property type="project" value="UniProtKB-EC"/>
</dbReference>
<dbReference type="Gene3D" id="3.40.50.450">
    <property type="match status" value="1"/>
</dbReference>
<sequence>MDHAPAFNTSIPTLGSCRVDNPLPYCRYVDDSSKMPLYLSDEIIEMPDGQNIACEFEEAGPRKRIYFDPPKTKCAIVTCGGLCPGINDVIRAIVMSAHHNYHCAGTFGIRYGLQGFIPRYRHEIMELTPDSVREIHEFGGTILASSRGPQPPEEVVDALERMNISILFMIGGDGTMKAAQAVTGEVLRRGLKIAVVGIPKTIDNDINFVTRSFGFDTAVEKATEAIRCAHIEALGAPGGVGMVKLMGRESGFIAAQASLALKEVNFVLVPEAPFELHGPDGFLAQLKSRLELRQHAVVVVAEGAGQELCRVDNGHDPSGNPILGDICDVLRMEIRKYFGSINFPYNLKYIDPSYIIRSVPANANDRTYCGFLGQHAVHAAMAGKTGMVVSRLQDRYLYLPLELVTAKRRKLNIRSNYWRSVMESTGQPQGMFNCAPKAETP</sequence>
<evidence type="ECO:0000256" key="10">
    <source>
        <dbReference type="ARBA" id="ARBA00048070"/>
    </source>
</evidence>
<feature type="binding site" evidence="12">
    <location>
        <begin position="246"/>
        <end position="248"/>
    </location>
    <ligand>
        <name>substrate</name>
    </ligand>
</feature>
<dbReference type="GO" id="GO:0046872">
    <property type="term" value="F:metal ion binding"/>
    <property type="evidence" value="ECO:0007669"/>
    <property type="project" value="UniProtKB-KW"/>
</dbReference>
<dbReference type="InterPro" id="IPR050929">
    <property type="entry name" value="PFKA"/>
</dbReference>
<evidence type="ECO:0000256" key="2">
    <source>
        <dbReference type="ARBA" id="ARBA00003138"/>
    </source>
</evidence>
<feature type="binding site" evidence="12">
    <location>
        <begin position="147"/>
        <end position="148"/>
    </location>
    <ligand>
        <name>ATP</name>
        <dbReference type="ChEBI" id="CHEBI:30616"/>
    </ligand>
</feature>
<evidence type="ECO:0000256" key="9">
    <source>
        <dbReference type="ARBA" id="ARBA00023152"/>
    </source>
</evidence>
<evidence type="ECO:0000256" key="3">
    <source>
        <dbReference type="ARBA" id="ARBA00022679"/>
    </source>
</evidence>
<feature type="binding site" evidence="12">
    <location>
        <begin position="354"/>
        <end position="357"/>
    </location>
    <ligand>
        <name>substrate</name>
    </ligand>
</feature>
<feature type="domain" description="Phosphofructokinase" evidence="13">
    <location>
        <begin position="73"/>
        <end position="379"/>
    </location>
</feature>
<keyword evidence="8 12" id="KW-0460">Magnesium</keyword>
<reference evidence="15" key="1">
    <citation type="submission" date="2016-02" db="EMBL/GenBank/DDBJ databases">
        <authorList>
            <person name="Holder M.E."/>
            <person name="Ajami N.J."/>
            <person name="Petrosino J.F."/>
        </authorList>
    </citation>
    <scope>NUCLEOTIDE SEQUENCE [LARGE SCALE GENOMIC DNA]</scope>
    <source>
        <strain evidence="15">DSM 12838</strain>
    </source>
</reference>
<dbReference type="STRING" id="888061.AXF15_12590"/>
<keyword evidence="7 12" id="KW-0067">ATP-binding</keyword>
<dbReference type="PRINTS" id="PR00476">
    <property type="entry name" value="PHFRCTKINASE"/>
</dbReference>
<comment type="pathway">
    <text evidence="12">Carbohydrate degradation; glycolysis; D-glyceraldehyde 3-phosphate and glycerone phosphate from D-glucose: step 3/4.</text>
</comment>
<dbReference type="FunFam" id="3.40.50.450:FF:000002">
    <property type="entry name" value="ATP-dependent 6-phosphofructokinase"/>
    <property type="match status" value="1"/>
</dbReference>
<evidence type="ECO:0000256" key="7">
    <source>
        <dbReference type="ARBA" id="ARBA00022840"/>
    </source>
</evidence>
<comment type="subcellular location">
    <subcellularLocation>
        <location evidence="12">Cytoplasm</location>
    </subcellularLocation>
</comment>
<dbReference type="OrthoDB" id="9802503at2"/>
<name>A0A0X8JRU3_9BACT</name>
<dbReference type="PANTHER" id="PTHR45770">
    <property type="entry name" value="ATP-DEPENDENT 6-PHOSPHOFRUCTOKINASE 1"/>
    <property type="match status" value="1"/>
</dbReference>
<dbReference type="HAMAP" id="MF_01981">
    <property type="entry name" value="Phosphofructokinase_II_X"/>
    <property type="match status" value="1"/>
</dbReference>
<keyword evidence="4 12" id="KW-0479">Metal-binding</keyword>
<evidence type="ECO:0000256" key="6">
    <source>
        <dbReference type="ARBA" id="ARBA00022777"/>
    </source>
</evidence>
<dbReference type="RefSeq" id="WP_066608187.1">
    <property type="nucleotide sequence ID" value="NZ_CP014230.1"/>
</dbReference>
<dbReference type="EC" id="2.7.1.11" evidence="12"/>
<protein>
    <recommendedName>
        <fullName evidence="12">ATP-dependent 6-phosphofructokinase</fullName>
        <shortName evidence="12">ATP-PFK</shortName>
        <shortName evidence="12">Phosphofructokinase</shortName>
        <ecNumber evidence="12">2.7.1.11</ecNumber>
    </recommendedName>
    <alternativeName>
        <fullName evidence="12">Phosphohexokinase</fullName>
    </alternativeName>
</protein>
<dbReference type="UniPathway" id="UPA00109">
    <property type="reaction ID" value="UER00182"/>
</dbReference>
<evidence type="ECO:0000256" key="5">
    <source>
        <dbReference type="ARBA" id="ARBA00022741"/>
    </source>
</evidence>
<evidence type="ECO:0000256" key="12">
    <source>
        <dbReference type="HAMAP-Rule" id="MF_01981"/>
    </source>
</evidence>
<dbReference type="Proteomes" id="UP000063964">
    <property type="component" value="Chromosome"/>
</dbReference>
<dbReference type="Pfam" id="PF00365">
    <property type="entry name" value="PFK"/>
    <property type="match status" value="1"/>
</dbReference>
<evidence type="ECO:0000313" key="15">
    <source>
        <dbReference type="Proteomes" id="UP000063964"/>
    </source>
</evidence>
<keyword evidence="6 12" id="KW-0418">Kinase</keyword>
<organism evidence="14 15">
    <name type="scientific">Desulfomicrobium orale DSM 12838</name>
    <dbReference type="NCBI Taxonomy" id="888061"/>
    <lineage>
        <taxon>Bacteria</taxon>
        <taxon>Pseudomonadati</taxon>
        <taxon>Thermodesulfobacteriota</taxon>
        <taxon>Desulfovibrionia</taxon>
        <taxon>Desulfovibrionales</taxon>
        <taxon>Desulfomicrobiaceae</taxon>
        <taxon>Desulfomicrobium</taxon>
    </lineage>
</organism>
<gene>
    <name evidence="12" type="primary">pfkA</name>
    <name evidence="14" type="ORF">AXF15_12590</name>
</gene>
<comment type="catalytic activity">
    <reaction evidence="11">
        <text>beta-D-fructose 6-phosphate + diphosphate = beta-D-fructose 1,6-bisphosphate + phosphate + H(+)</text>
        <dbReference type="Rhea" id="RHEA:13613"/>
        <dbReference type="ChEBI" id="CHEBI:15378"/>
        <dbReference type="ChEBI" id="CHEBI:32966"/>
        <dbReference type="ChEBI" id="CHEBI:33019"/>
        <dbReference type="ChEBI" id="CHEBI:43474"/>
        <dbReference type="ChEBI" id="CHEBI:57634"/>
        <dbReference type="EC" id="2.7.1.90"/>
    </reaction>
</comment>
<dbReference type="InterPro" id="IPR000023">
    <property type="entry name" value="Phosphofructokinase_dom"/>
</dbReference>
<dbReference type="AlphaFoldDB" id="A0A0X8JRU3"/>
<dbReference type="PIRSF" id="PIRSF000534">
    <property type="entry name" value="PPi_PFK_TP0108"/>
    <property type="match status" value="1"/>
</dbReference>
<dbReference type="GO" id="GO:0006002">
    <property type="term" value="P:fructose 6-phosphate metabolic process"/>
    <property type="evidence" value="ECO:0007669"/>
    <property type="project" value="InterPro"/>
</dbReference>
<feature type="binding site" evidence="12">
    <location>
        <position position="302"/>
    </location>
    <ligand>
        <name>substrate</name>
    </ligand>
</feature>
<keyword evidence="3 12" id="KW-0808">Transferase</keyword>
<dbReference type="EMBL" id="CP014230">
    <property type="protein sequence ID" value="AMD93854.1"/>
    <property type="molecule type" value="Genomic_DNA"/>
</dbReference>
<evidence type="ECO:0000259" key="13">
    <source>
        <dbReference type="Pfam" id="PF00365"/>
    </source>
</evidence>
<keyword evidence="5 12" id="KW-0547">Nucleotide-binding</keyword>
<feature type="binding site" evidence="12">
    <location>
        <begin position="172"/>
        <end position="175"/>
    </location>
    <ligand>
        <name>ATP</name>
        <dbReference type="ChEBI" id="CHEBI:30616"/>
    </ligand>
</feature>
<proteinExistence type="inferred from homology"/>
<dbReference type="InterPro" id="IPR022953">
    <property type="entry name" value="ATP_PFK"/>
</dbReference>
<evidence type="ECO:0000256" key="4">
    <source>
        <dbReference type="ARBA" id="ARBA00022723"/>
    </source>
</evidence>
<keyword evidence="9 12" id="KW-0324">Glycolysis</keyword>
<evidence type="ECO:0000256" key="8">
    <source>
        <dbReference type="ARBA" id="ARBA00022842"/>
    </source>
</evidence>
<keyword evidence="12" id="KW-0963">Cytoplasm</keyword>
<comment type="subunit">
    <text evidence="12">Homodimer.</text>
</comment>
<dbReference type="GO" id="GO:0005737">
    <property type="term" value="C:cytoplasm"/>
    <property type="evidence" value="ECO:0007669"/>
    <property type="project" value="UniProtKB-SubCell"/>
</dbReference>
<evidence type="ECO:0000256" key="1">
    <source>
        <dbReference type="ARBA" id="ARBA00001946"/>
    </source>
</evidence>
<feature type="site" description="Important for substrate specificity; cannot use PPi as phosphoryl donor" evidence="12">
    <location>
        <position position="174"/>
    </location>
</feature>
<dbReference type="GO" id="GO:0005524">
    <property type="term" value="F:ATP binding"/>
    <property type="evidence" value="ECO:0007669"/>
    <property type="project" value="UniProtKB-KW"/>
</dbReference>
<feature type="binding site" evidence="12">
    <location>
        <position position="173"/>
    </location>
    <ligand>
        <name>Mg(2+)</name>
        <dbReference type="ChEBI" id="CHEBI:18420"/>
        <note>catalytic</note>
    </ligand>
</feature>
<keyword evidence="15" id="KW-1185">Reference proteome</keyword>
<feature type="binding site" evidence="12">
    <location>
        <position position="81"/>
    </location>
    <ligand>
        <name>ATP</name>
        <dbReference type="ChEBI" id="CHEBI:30616"/>
    </ligand>
</feature>
<dbReference type="KEGG" id="doa:AXF15_12590"/>
<dbReference type="GO" id="GO:0003872">
    <property type="term" value="F:6-phosphofructokinase activity"/>
    <property type="evidence" value="ECO:0007669"/>
    <property type="project" value="UniProtKB-UniRule"/>
</dbReference>
<dbReference type="SUPFAM" id="SSF53784">
    <property type="entry name" value="Phosphofructokinase"/>
    <property type="match status" value="1"/>
</dbReference>
<dbReference type="InterPro" id="IPR035966">
    <property type="entry name" value="PKF_sf"/>
</dbReference>
<feature type="active site" description="Proton acceptor" evidence="12">
    <location>
        <position position="203"/>
    </location>
</feature>
<comment type="function">
    <text evidence="12">Catalyzes the phosphorylation of D-fructose 6-phosphate to fructose 1,6-bisphosphate by ATP, the first committing step of glycolysis.</text>
</comment>
<comment type="cofactor">
    <cofactor evidence="1 12">
        <name>Mg(2+)</name>
        <dbReference type="ChEBI" id="CHEBI:18420"/>
    </cofactor>
</comment>
<dbReference type="NCBIfam" id="NF005301">
    <property type="entry name" value="PRK06830.1"/>
    <property type="match status" value="1"/>
</dbReference>
<comment type="similarity">
    <text evidence="12">Belongs to the phosphofructokinase type A (PFKA) family. PPi-dependent PFK group II subfamily. Atypical ATP-dependent clade 'X' sub-subfamily.</text>
</comment>